<keyword evidence="2" id="KW-1185">Reference proteome</keyword>
<protein>
    <submittedName>
        <fullName evidence="1">Uncharacterized protein</fullName>
    </submittedName>
</protein>
<organism evidence="1 2">
    <name type="scientific">Pseudomonas fildesensis</name>
    <dbReference type="NCBI Taxonomy" id="1674920"/>
    <lineage>
        <taxon>Bacteria</taxon>
        <taxon>Pseudomonadati</taxon>
        <taxon>Pseudomonadota</taxon>
        <taxon>Gammaproteobacteria</taxon>
        <taxon>Pseudomonadales</taxon>
        <taxon>Pseudomonadaceae</taxon>
        <taxon>Pseudomonas</taxon>
    </lineage>
</organism>
<dbReference type="EMBL" id="LFMW01000009">
    <property type="protein sequence ID" value="KMT54825.1"/>
    <property type="molecule type" value="Genomic_DNA"/>
</dbReference>
<dbReference type="InterPro" id="IPR054205">
    <property type="entry name" value="DUF6911"/>
</dbReference>
<proteinExistence type="predicted"/>
<reference evidence="1 2" key="1">
    <citation type="submission" date="2015-06" db="EMBL/GenBank/DDBJ databases">
        <title>Draft genome sequence of an Antarctic Pseudomonas sp. strain KG01 with full potential for biotechnological applications.</title>
        <authorList>
            <person name="Pavlov M.S."/>
            <person name="Lira F."/>
            <person name="Martinez J.L."/>
            <person name="Marshall S.H."/>
        </authorList>
    </citation>
    <scope>NUCLEOTIDE SEQUENCE [LARGE SCALE GENOMIC DNA]</scope>
    <source>
        <strain evidence="1 2">KG01</strain>
    </source>
</reference>
<dbReference type="Proteomes" id="UP000037551">
    <property type="component" value="Unassembled WGS sequence"/>
</dbReference>
<evidence type="ECO:0000313" key="1">
    <source>
        <dbReference type="EMBL" id="KMT54825.1"/>
    </source>
</evidence>
<comment type="caution">
    <text evidence="1">The sequence shown here is derived from an EMBL/GenBank/DDBJ whole genome shotgun (WGS) entry which is preliminary data.</text>
</comment>
<dbReference type="AlphaFoldDB" id="A0A0J8FXE9"/>
<sequence>MSMVFGGYIVDADGYRHQLEAIMDPEELDVRGVLTSIGKGSGVIKMRCESESEGRPYELALYVESENFLLMLSEYDKDGEHVVRTMTDLNSKNELVSILGEMYPARAVTHDVEIVCAIFIEFARSGNVSVDIMA</sequence>
<dbReference type="RefSeq" id="WP_048725531.1">
    <property type="nucleotide sequence ID" value="NZ_JBJGXJ010000014.1"/>
</dbReference>
<dbReference type="Pfam" id="PF21852">
    <property type="entry name" value="DUF6911"/>
    <property type="match status" value="1"/>
</dbReference>
<gene>
    <name evidence="1" type="ORF">ACR52_15245</name>
</gene>
<dbReference type="OrthoDB" id="6949164at2"/>
<evidence type="ECO:0000313" key="2">
    <source>
        <dbReference type="Proteomes" id="UP000037551"/>
    </source>
</evidence>
<dbReference type="PATRIC" id="fig|1674920.3.peg.970"/>
<accession>A0A0J8FXE9</accession>
<name>A0A0J8FXE9_9PSED</name>